<reference evidence="2 3" key="1">
    <citation type="submission" date="2020-11" db="EMBL/GenBank/DDBJ databases">
        <title>Complete and Circularized Genome Assembly of a human isolate of Vibrio navarrensis biotype pommerensis with MiSeq and MinION Sequence Data.</title>
        <authorList>
            <person name="Schwartz K."/>
            <person name="Borowiak M."/>
            <person name="Deneke C."/>
            <person name="Balau V."/>
            <person name="Metelmann C."/>
            <person name="Strauch E."/>
        </authorList>
    </citation>
    <scope>NUCLEOTIDE SEQUENCE [LARGE SCALE GENOMIC DNA]</scope>
    <source>
        <strain evidence="2 3">20-VB00237</strain>
    </source>
</reference>
<feature type="transmembrane region" description="Helical" evidence="1">
    <location>
        <begin position="30"/>
        <end position="50"/>
    </location>
</feature>
<evidence type="ECO:0000256" key="1">
    <source>
        <dbReference type="SAM" id="Phobius"/>
    </source>
</evidence>
<dbReference type="AlphaFoldDB" id="A0AAJ4I8Q2"/>
<organism evidence="2 3">
    <name type="scientific">Vibrio navarrensis</name>
    <dbReference type="NCBI Taxonomy" id="29495"/>
    <lineage>
        <taxon>Bacteria</taxon>
        <taxon>Pseudomonadati</taxon>
        <taxon>Pseudomonadota</taxon>
        <taxon>Gammaproteobacteria</taxon>
        <taxon>Vibrionales</taxon>
        <taxon>Vibrionaceae</taxon>
        <taxon>Vibrio</taxon>
    </lineage>
</organism>
<evidence type="ECO:0000313" key="3">
    <source>
        <dbReference type="Proteomes" id="UP000594435"/>
    </source>
</evidence>
<keyword evidence="1" id="KW-1133">Transmembrane helix</keyword>
<protein>
    <submittedName>
        <fullName evidence="2">Uncharacterized protein</fullName>
    </submittedName>
</protein>
<dbReference type="RefSeq" id="WP_045569980.1">
    <property type="nucleotide sequence ID" value="NZ_CP065217.1"/>
</dbReference>
<name>A0AAJ4I8Q2_9VIBR</name>
<keyword evidence="1" id="KW-0812">Transmembrane</keyword>
<dbReference type="Proteomes" id="UP000594435">
    <property type="component" value="Chromosome 1"/>
</dbReference>
<evidence type="ECO:0000313" key="2">
    <source>
        <dbReference type="EMBL" id="QPL52172.1"/>
    </source>
</evidence>
<sequence length="225" mass="25040">MNKSDPTQEQEDTEVTSESRFVKLAKNQSLPILISIFAVFISCISAFFSYQANQLAIAQYKQERLLILKGVFSGEDKFSMSVLPISDSAHFMKGQVVFPSKIYGEPAPIASDGQVLRMGAVMFDLEELFLESVKPESGFVKIADREVPIIITTYYASNGIGYTDTSLYMLGMQIVLGEEEYARPEVDLNSLSFIMRFDDQESIPNGLLDDLLSGKKYINLPSGVL</sequence>
<gene>
    <name evidence="2" type="ORF">I3X05_08535</name>
</gene>
<accession>A0AAJ4I8Q2</accession>
<proteinExistence type="predicted"/>
<dbReference type="EMBL" id="CP065217">
    <property type="protein sequence ID" value="QPL52172.1"/>
    <property type="molecule type" value="Genomic_DNA"/>
</dbReference>
<keyword evidence="1" id="KW-0472">Membrane</keyword>